<dbReference type="InterPro" id="IPR006311">
    <property type="entry name" value="TAT_signal"/>
</dbReference>
<evidence type="ECO:0000256" key="2">
    <source>
        <dbReference type="SAM" id="SignalP"/>
    </source>
</evidence>
<dbReference type="PANTHER" id="PTHR40274:SF4">
    <property type="entry name" value="BLL1406 PROTEIN"/>
    <property type="match status" value="1"/>
</dbReference>
<comment type="caution">
    <text evidence="3">The sequence shown here is derived from an EMBL/GenBank/DDBJ whole genome shotgun (WGS) entry which is preliminary data.</text>
</comment>
<dbReference type="Gene3D" id="2.130.10.10">
    <property type="entry name" value="YVTN repeat-like/Quinoprotein amine dehydrogenase"/>
    <property type="match status" value="1"/>
</dbReference>
<reference evidence="3" key="2">
    <citation type="submission" date="2021-04" db="EMBL/GenBank/DDBJ databases">
        <authorList>
            <person name="Gilroy R."/>
        </authorList>
    </citation>
    <scope>NUCLEOTIDE SEQUENCE</scope>
    <source>
        <strain evidence="3">ChiHjej13B12-24818</strain>
    </source>
</reference>
<evidence type="ECO:0000313" key="3">
    <source>
        <dbReference type="EMBL" id="HJB11945.1"/>
    </source>
</evidence>
<organism evidence="3 4">
    <name type="scientific">Candidatus Brachybacterium merdavium</name>
    <dbReference type="NCBI Taxonomy" id="2838513"/>
    <lineage>
        <taxon>Bacteria</taxon>
        <taxon>Bacillati</taxon>
        <taxon>Actinomycetota</taxon>
        <taxon>Actinomycetes</taxon>
        <taxon>Micrococcales</taxon>
        <taxon>Dermabacteraceae</taxon>
        <taxon>Brachybacterium</taxon>
    </lineage>
</organism>
<dbReference type="PANTHER" id="PTHR40274">
    <property type="entry name" value="VIRGINIAMYCIN B LYASE"/>
    <property type="match status" value="1"/>
</dbReference>
<dbReference type="PROSITE" id="PS51318">
    <property type="entry name" value="TAT"/>
    <property type="match status" value="1"/>
</dbReference>
<feature type="compositionally biased region" description="Low complexity" evidence="1">
    <location>
        <begin position="32"/>
        <end position="49"/>
    </location>
</feature>
<sequence>MSDQHPRPTRRQLLGGGIAALTAPAAAATFTSPALADPAPAGPARGGPAPAAPAPSGPSADVAASLTDLGPALEVVNVRSVEFGTLPDGRAVVLAISNGSPATFSVVDALTGERIFGTQIEGAEIGGFITTAPDGTVYFSCRSPMNGGLFSLDPDTFEITLLAEDIDGQSVLYDGTIGEDGRLYFGTYPDAKVMAYDPASGDIQDYGTQTADADYVFGLGIVDGRIWAGTGPVPHLLEIDPDTGERSELEPPEHVMDGTDWFTAIEQRGNLVFVRLSPRGEYDMAVYDQLAGAWLEEIVGGTFDTAPTAVDRLNRVYYLEGDVLMAYDLRMRKALSVGFEDSELREQLAGAVGTYGIAAGEELPGLPAFTVIGLNTDGHLWTYSVRRGQGEVVTADVLPSPAGAHSIGSGPDGAVYMGAYLSSGVMGRIDPDTEEIESLRGPKQGDAIIAHGDQLVVSSYPGAVVHTGDPSADWSDFEQILQLGRGAPNYQDRIFGLVPVGDRLAAGSVPDYGQLGGALTLVDPATGQTEFHRDVVEQQSIVTLAHRDGLIYGGTSVHGGLSTTPAQETARVLIWDVEAASLVSAEEVVPDAEVIPELAFGPDGLLWGLASEGTVFALDPATGAVVDRITTDLSFGNTWGRQTSLFARESEGCLYAAGGGALLRIDPDAGTTEVLVDDDVHHAALGGNDRIYIAGEINVYRLEE</sequence>
<keyword evidence="2" id="KW-0732">Signal</keyword>
<protein>
    <submittedName>
        <fullName evidence="3">Uncharacterized protein</fullName>
    </submittedName>
</protein>
<dbReference type="Proteomes" id="UP000823823">
    <property type="component" value="Unassembled WGS sequence"/>
</dbReference>
<evidence type="ECO:0000256" key="1">
    <source>
        <dbReference type="SAM" id="MobiDB-lite"/>
    </source>
</evidence>
<feature type="chain" id="PRO_5039403158" evidence="2">
    <location>
        <begin position="37"/>
        <end position="704"/>
    </location>
</feature>
<proteinExistence type="predicted"/>
<dbReference type="SUPFAM" id="SSF63829">
    <property type="entry name" value="Calcium-dependent phosphotriesterase"/>
    <property type="match status" value="1"/>
</dbReference>
<dbReference type="SUPFAM" id="SSF50998">
    <property type="entry name" value="Quinoprotein alcohol dehydrogenase-like"/>
    <property type="match status" value="1"/>
</dbReference>
<reference evidence="3" key="1">
    <citation type="journal article" date="2021" name="PeerJ">
        <title>Extensive microbial diversity within the chicken gut microbiome revealed by metagenomics and culture.</title>
        <authorList>
            <person name="Gilroy R."/>
            <person name="Ravi A."/>
            <person name="Getino M."/>
            <person name="Pursley I."/>
            <person name="Horton D.L."/>
            <person name="Alikhan N.F."/>
            <person name="Baker D."/>
            <person name="Gharbi K."/>
            <person name="Hall N."/>
            <person name="Watson M."/>
            <person name="Adriaenssens E.M."/>
            <person name="Foster-Nyarko E."/>
            <person name="Jarju S."/>
            <person name="Secka A."/>
            <person name="Antonio M."/>
            <person name="Oren A."/>
            <person name="Chaudhuri R.R."/>
            <person name="La Ragione R."/>
            <person name="Hildebrand F."/>
            <person name="Pallen M.J."/>
        </authorList>
    </citation>
    <scope>NUCLEOTIDE SEQUENCE</scope>
    <source>
        <strain evidence="3">ChiHjej13B12-24818</strain>
    </source>
</reference>
<accession>A0A9D2RQ51</accession>
<feature type="signal peptide" evidence="2">
    <location>
        <begin position="1"/>
        <end position="36"/>
    </location>
</feature>
<name>A0A9D2RQ51_9MICO</name>
<dbReference type="InterPro" id="IPR051344">
    <property type="entry name" value="Vgb"/>
</dbReference>
<dbReference type="InterPro" id="IPR011047">
    <property type="entry name" value="Quinoprotein_ADH-like_sf"/>
</dbReference>
<dbReference type="EMBL" id="DWZH01000131">
    <property type="protein sequence ID" value="HJB11945.1"/>
    <property type="molecule type" value="Genomic_DNA"/>
</dbReference>
<dbReference type="AlphaFoldDB" id="A0A9D2RQ51"/>
<gene>
    <name evidence="3" type="ORF">H9786_15720</name>
</gene>
<feature type="region of interest" description="Disordered" evidence="1">
    <location>
        <begin position="32"/>
        <end position="63"/>
    </location>
</feature>
<evidence type="ECO:0000313" key="4">
    <source>
        <dbReference type="Proteomes" id="UP000823823"/>
    </source>
</evidence>
<dbReference type="InterPro" id="IPR015943">
    <property type="entry name" value="WD40/YVTN_repeat-like_dom_sf"/>
</dbReference>